<feature type="compositionally biased region" description="Low complexity" evidence="1">
    <location>
        <begin position="184"/>
        <end position="200"/>
    </location>
</feature>
<feature type="compositionally biased region" description="Basic residues" evidence="1">
    <location>
        <begin position="209"/>
        <end position="219"/>
    </location>
</feature>
<dbReference type="Proteomes" id="UP000095280">
    <property type="component" value="Unplaced"/>
</dbReference>
<dbReference type="WBParaSite" id="snap_masked-unitig_26949-processed-gene-0.0-mRNA-1">
    <property type="protein sequence ID" value="snap_masked-unitig_26949-processed-gene-0.0-mRNA-1"/>
    <property type="gene ID" value="snap_masked-unitig_26949-processed-gene-0.0"/>
</dbReference>
<feature type="region of interest" description="Disordered" evidence="1">
    <location>
        <begin position="370"/>
        <end position="395"/>
    </location>
</feature>
<feature type="region of interest" description="Disordered" evidence="1">
    <location>
        <begin position="135"/>
        <end position="222"/>
    </location>
</feature>
<evidence type="ECO:0000256" key="1">
    <source>
        <dbReference type="SAM" id="MobiDB-lite"/>
    </source>
</evidence>
<proteinExistence type="predicted"/>
<keyword evidence="2" id="KW-1185">Reference proteome</keyword>
<protein>
    <submittedName>
        <fullName evidence="3">WD_REPEATS_REGION domain-containing protein</fullName>
    </submittedName>
</protein>
<evidence type="ECO:0000313" key="3">
    <source>
        <dbReference type="WBParaSite" id="snap_masked-unitig_26949-processed-gene-0.0-mRNA-1"/>
    </source>
</evidence>
<sequence>LRTAALPDRLTCRSLSDLSESCVFDRCYSLNDELFNVRLSRQFLYLMSSAGDIMQHDNYLLLLDSESPVSQLGMACDPGRQMVFAATGEPHIYVVWHPDLEPDLTDAGWSKNWLEDAQMSLLDLDYDAGTITKETGEHEASSSSSSTSADTASQKRSLVLSESSSRELEQEQAAGTKLTMSRQASSSPDPWPAPAVAAPATGRICTRQQRMKSQRRSRTRFTAEQTDTCAECSTSGRRGIRLQGASESVQNDHSRWVEGLHAQSLLSAQRIEPSKFAAADATSCSGSGQQRPSSAVLMLTLAGMPHGPEFESNCAGTAVAASATGQSATRLLYWWAAIRSSRSWKQLRIFFPELLCGPARLSTLHLSPVQSTNNRGLQSPPAASNRRPASPASDWLSSKPAVIEFKLRSALLSNL</sequence>
<dbReference type="AlphaFoldDB" id="A0A1I8JQ37"/>
<feature type="compositionally biased region" description="Low complexity" evidence="1">
    <location>
        <begin position="379"/>
        <end position="393"/>
    </location>
</feature>
<organism evidence="2 3">
    <name type="scientific">Macrostomum lignano</name>
    <dbReference type="NCBI Taxonomy" id="282301"/>
    <lineage>
        <taxon>Eukaryota</taxon>
        <taxon>Metazoa</taxon>
        <taxon>Spiralia</taxon>
        <taxon>Lophotrochozoa</taxon>
        <taxon>Platyhelminthes</taxon>
        <taxon>Rhabditophora</taxon>
        <taxon>Macrostomorpha</taxon>
        <taxon>Macrostomida</taxon>
        <taxon>Macrostomidae</taxon>
        <taxon>Macrostomum</taxon>
    </lineage>
</organism>
<accession>A0A1I8JQ37</accession>
<reference evidence="3" key="1">
    <citation type="submission" date="2016-11" db="UniProtKB">
        <authorList>
            <consortium name="WormBaseParasite"/>
        </authorList>
    </citation>
    <scope>IDENTIFICATION</scope>
</reference>
<evidence type="ECO:0000313" key="2">
    <source>
        <dbReference type="Proteomes" id="UP000095280"/>
    </source>
</evidence>
<feature type="compositionally biased region" description="Low complexity" evidence="1">
    <location>
        <begin position="141"/>
        <end position="163"/>
    </location>
</feature>
<name>A0A1I8JQ37_9PLAT</name>